<evidence type="ECO:0000313" key="2">
    <source>
        <dbReference type="Proteomes" id="UP001177023"/>
    </source>
</evidence>
<evidence type="ECO:0000313" key="1">
    <source>
        <dbReference type="EMBL" id="CAJ0558084.1"/>
    </source>
</evidence>
<sequence>MSQDGPEEVVVVENPQLEAEIKKAYDSLSSFLKEEAVFLGAAVDNAAQAIKATIKNMDYHSQVSSELTAMLQQFSLPPLTFKIAEQRARYRNMKRLCQKLDKIEDIFRYKNTVNCATSTGDVTRRLLKIFGQVEMKPDEKHELANNLYLINQPEALKYLDQMEKTVERELRSANASRDGLPPGKQLFAGILNHTNARIKRDPTSTPLFSCMPQVVMATSRLSQEEVTNYMKLVNANTVQIMELATTCYPLLMPKLKSQAERFEALEKRMADTVASVAEIVQKGMNDFQDMENLMIQQTSDVNRKLPLESLLIELKKKMHKHGPYGMERTYIAVRADKQDLYTSCPQATCGSHMLHSQNNTYTTLIMTIRYTDRSPSLAENTDFHKAAISITRKMPVLEQFDAIFRSKQPKNYLDAYTSQRAGFSLTNDYVKHWIAVKVNGTLPNEFEAVALEPGTEKPVKLGGTEAMTGGIFFNNGTGARFLLALFP</sequence>
<gene>
    <name evidence="1" type="ORF">MSPICULIGERA_LOCUS823</name>
</gene>
<keyword evidence="2" id="KW-1185">Reference proteome</keyword>
<feature type="non-terminal residue" evidence="1">
    <location>
        <position position="1"/>
    </location>
</feature>
<dbReference type="AlphaFoldDB" id="A0AA36FPK0"/>
<dbReference type="EMBL" id="CATQJA010000203">
    <property type="protein sequence ID" value="CAJ0558084.1"/>
    <property type="molecule type" value="Genomic_DNA"/>
</dbReference>
<organism evidence="1 2">
    <name type="scientific">Mesorhabditis spiculigera</name>
    <dbReference type="NCBI Taxonomy" id="96644"/>
    <lineage>
        <taxon>Eukaryota</taxon>
        <taxon>Metazoa</taxon>
        <taxon>Ecdysozoa</taxon>
        <taxon>Nematoda</taxon>
        <taxon>Chromadorea</taxon>
        <taxon>Rhabditida</taxon>
        <taxon>Rhabditina</taxon>
        <taxon>Rhabditomorpha</taxon>
        <taxon>Rhabditoidea</taxon>
        <taxon>Rhabditidae</taxon>
        <taxon>Mesorhabditinae</taxon>
        <taxon>Mesorhabditis</taxon>
    </lineage>
</organism>
<dbReference type="Proteomes" id="UP001177023">
    <property type="component" value="Unassembled WGS sequence"/>
</dbReference>
<accession>A0AA36FPK0</accession>
<comment type="caution">
    <text evidence="1">The sequence shown here is derived from an EMBL/GenBank/DDBJ whole genome shotgun (WGS) entry which is preliminary data.</text>
</comment>
<protein>
    <submittedName>
        <fullName evidence="1">Uncharacterized protein</fullName>
    </submittedName>
</protein>
<name>A0AA36FPK0_9BILA</name>
<proteinExistence type="predicted"/>
<reference evidence="1" key="1">
    <citation type="submission" date="2023-06" db="EMBL/GenBank/DDBJ databases">
        <authorList>
            <person name="Delattre M."/>
        </authorList>
    </citation>
    <scope>NUCLEOTIDE SEQUENCE</scope>
    <source>
        <strain evidence="1">AF72</strain>
    </source>
</reference>